<dbReference type="Proteomes" id="UP000464378">
    <property type="component" value="Chromosome"/>
</dbReference>
<evidence type="ECO:0008006" key="4">
    <source>
        <dbReference type="Google" id="ProtNLM"/>
    </source>
</evidence>
<reference evidence="2" key="1">
    <citation type="submission" date="2019-04" db="EMBL/GenBank/DDBJ databases">
        <authorList>
            <consortium name="Science for Life Laboratories"/>
        </authorList>
    </citation>
    <scope>NUCLEOTIDE SEQUENCE</scope>
    <source>
        <strain evidence="2">MBLW1</strain>
    </source>
</reference>
<protein>
    <recommendedName>
        <fullName evidence="4">Lipid/polyisoprenoid-binding YceI-like domain-containing protein</fullName>
    </recommendedName>
</protein>
<dbReference type="AlphaFoldDB" id="A0A6C2YH78"/>
<name>A0A6C2YH78_9BACT</name>
<dbReference type="KEGG" id="tim:GMBLW1_31140"/>
<evidence type="ECO:0000313" key="2">
    <source>
        <dbReference type="EMBL" id="VIP00846.1"/>
    </source>
</evidence>
<sequence length="197" mass="21440">MMRLMMGLACLGLMTLISTTHAQGPAESSYYPLKPGTKWTYVVQGTTIVMKVEKLEKIGETMCAKIDTIINEKSVANEHVAVAADGIYRHAINGMVPASPVKFFALPVKVDGGDSWTVDTKIKDKAVKGKFVTKKEKVKVPAGEYDAIQVDGADFEIDGQKTSVKFWFADKVGIVKLSFSLGGMDATLELEKFEAAK</sequence>
<gene>
    <name evidence="2" type="ORF">GMBLW1_31140</name>
</gene>
<keyword evidence="3" id="KW-1185">Reference proteome</keyword>
<organism evidence="2">
    <name type="scientific">Tuwongella immobilis</name>
    <dbReference type="NCBI Taxonomy" id="692036"/>
    <lineage>
        <taxon>Bacteria</taxon>
        <taxon>Pseudomonadati</taxon>
        <taxon>Planctomycetota</taxon>
        <taxon>Planctomycetia</taxon>
        <taxon>Gemmatales</taxon>
        <taxon>Gemmataceae</taxon>
        <taxon>Tuwongella</taxon>
    </lineage>
</organism>
<dbReference type="Gene3D" id="2.40.360.20">
    <property type="match status" value="1"/>
</dbReference>
<accession>A0A6C2YH78</accession>
<dbReference type="InParanoid" id="A0A6C2YH78"/>
<evidence type="ECO:0000313" key="3">
    <source>
        <dbReference type="Proteomes" id="UP000464378"/>
    </source>
</evidence>
<proteinExistence type="predicted"/>
<evidence type="ECO:0000256" key="1">
    <source>
        <dbReference type="SAM" id="SignalP"/>
    </source>
</evidence>
<dbReference type="EMBL" id="LR586016">
    <property type="protein sequence ID" value="VIP00846.1"/>
    <property type="molecule type" value="Genomic_DNA"/>
</dbReference>
<feature type="chain" id="PRO_5036383840" description="Lipid/polyisoprenoid-binding YceI-like domain-containing protein" evidence="1">
    <location>
        <begin position="23"/>
        <end position="197"/>
    </location>
</feature>
<dbReference type="RefSeq" id="WP_162656012.1">
    <property type="nucleotide sequence ID" value="NZ_LR593887.1"/>
</dbReference>
<keyword evidence="1" id="KW-0732">Signal</keyword>
<dbReference type="EMBL" id="LR593887">
    <property type="protein sequence ID" value="VTR97110.1"/>
    <property type="molecule type" value="Genomic_DNA"/>
</dbReference>
<feature type="signal peptide" evidence="1">
    <location>
        <begin position="1"/>
        <end position="22"/>
    </location>
</feature>